<dbReference type="Pfam" id="PF01237">
    <property type="entry name" value="Oxysterol_BP"/>
    <property type="match status" value="2"/>
</dbReference>
<dbReference type="SUPFAM" id="SSF144000">
    <property type="entry name" value="Oxysterol-binding protein-like"/>
    <property type="match status" value="1"/>
</dbReference>
<dbReference type="Gene3D" id="1.10.287.2720">
    <property type="match status" value="1"/>
</dbReference>
<feature type="region of interest" description="Disordered" evidence="3">
    <location>
        <begin position="1"/>
        <end position="22"/>
    </location>
</feature>
<keyword evidence="5" id="KW-1185">Reference proteome</keyword>
<dbReference type="OrthoDB" id="14833at2759"/>
<protein>
    <recommendedName>
        <fullName evidence="6">Oxysterol-binding protein</fullName>
    </recommendedName>
</protein>
<name>A0A1X2I7I2_9FUNG</name>
<accession>A0A1X2I7I2</accession>
<dbReference type="PANTHER" id="PTHR10972:SF102">
    <property type="entry name" value="OXYSTEROL-BINDING PROTEIN"/>
    <property type="match status" value="1"/>
</dbReference>
<feature type="region of interest" description="Disordered" evidence="3">
    <location>
        <begin position="352"/>
        <end position="372"/>
    </location>
</feature>
<organism evidence="4 5">
    <name type="scientific">Absidia repens</name>
    <dbReference type="NCBI Taxonomy" id="90262"/>
    <lineage>
        <taxon>Eukaryota</taxon>
        <taxon>Fungi</taxon>
        <taxon>Fungi incertae sedis</taxon>
        <taxon>Mucoromycota</taxon>
        <taxon>Mucoromycotina</taxon>
        <taxon>Mucoromycetes</taxon>
        <taxon>Mucorales</taxon>
        <taxon>Cunninghamellaceae</taxon>
        <taxon>Absidia</taxon>
    </lineage>
</organism>
<dbReference type="FunFam" id="1.10.287.2720:FF:000001">
    <property type="entry name" value="Oxysterol-binding OBPalpha"/>
    <property type="match status" value="1"/>
</dbReference>
<dbReference type="InterPro" id="IPR018494">
    <property type="entry name" value="Oxysterol-bd_CS"/>
</dbReference>
<dbReference type="GO" id="GO:0005829">
    <property type="term" value="C:cytosol"/>
    <property type="evidence" value="ECO:0007669"/>
    <property type="project" value="TreeGrafter"/>
</dbReference>
<comment type="caution">
    <text evidence="4">The sequence shown here is derived from an EMBL/GenBank/DDBJ whole genome shotgun (WGS) entry which is preliminary data.</text>
</comment>
<dbReference type="InterPro" id="IPR000648">
    <property type="entry name" value="Oxysterol-bd"/>
</dbReference>
<gene>
    <name evidence="4" type="ORF">BCR42DRAFT_332811</name>
</gene>
<dbReference type="EMBL" id="MCGE01000022">
    <property type="protein sequence ID" value="ORZ11086.1"/>
    <property type="molecule type" value="Genomic_DNA"/>
</dbReference>
<dbReference type="Gene3D" id="2.40.160.120">
    <property type="match status" value="1"/>
</dbReference>
<evidence type="ECO:0000256" key="3">
    <source>
        <dbReference type="SAM" id="MobiDB-lite"/>
    </source>
</evidence>
<evidence type="ECO:0000256" key="2">
    <source>
        <dbReference type="RuleBase" id="RU003844"/>
    </source>
</evidence>
<dbReference type="STRING" id="90262.A0A1X2I7I2"/>
<dbReference type="GO" id="GO:0032934">
    <property type="term" value="F:sterol binding"/>
    <property type="evidence" value="ECO:0007669"/>
    <property type="project" value="TreeGrafter"/>
</dbReference>
<dbReference type="GO" id="GO:0016020">
    <property type="term" value="C:membrane"/>
    <property type="evidence" value="ECO:0007669"/>
    <property type="project" value="TreeGrafter"/>
</dbReference>
<dbReference type="AlphaFoldDB" id="A0A1X2I7I2"/>
<reference evidence="4 5" key="1">
    <citation type="submission" date="2016-07" db="EMBL/GenBank/DDBJ databases">
        <title>Pervasive Adenine N6-methylation of Active Genes in Fungi.</title>
        <authorList>
            <consortium name="DOE Joint Genome Institute"/>
            <person name="Mondo S.J."/>
            <person name="Dannebaum R.O."/>
            <person name="Kuo R.C."/>
            <person name="Labutti K."/>
            <person name="Haridas S."/>
            <person name="Kuo A."/>
            <person name="Salamov A."/>
            <person name="Ahrendt S.R."/>
            <person name="Lipzen A."/>
            <person name="Sullivan W."/>
            <person name="Andreopoulos W.B."/>
            <person name="Clum A."/>
            <person name="Lindquist E."/>
            <person name="Daum C."/>
            <person name="Ramamoorthy G.K."/>
            <person name="Gryganskyi A."/>
            <person name="Culley D."/>
            <person name="Magnuson J.K."/>
            <person name="James T.Y."/>
            <person name="O'Malley M.A."/>
            <person name="Stajich J.E."/>
            <person name="Spatafora J.W."/>
            <person name="Visel A."/>
            <person name="Grigoriev I.V."/>
        </authorList>
    </citation>
    <scope>NUCLEOTIDE SEQUENCE [LARGE SCALE GENOMIC DNA]</scope>
    <source>
        <strain evidence="4 5">NRRL 1336</strain>
    </source>
</reference>
<evidence type="ECO:0008006" key="6">
    <source>
        <dbReference type="Google" id="ProtNLM"/>
    </source>
</evidence>
<dbReference type="PROSITE" id="PS01013">
    <property type="entry name" value="OSBP"/>
    <property type="match status" value="1"/>
</dbReference>
<sequence>MFRKDKNKVLHPISPAASDSDPNCTEILEDSSKSILLGIISQLRKEMDLHRVTLPTFVLEPRSMLERITDFMSHPELLLNASTKSDSLDRFIGVVHYFLSGWHIKPKGVKKPYNPVLGEVFKCRWKYENNTNGYYIAEQVSHHPPKSAYYFANPESGIYIQGEICPKAKFLGNSAASIMEGDSHIIFTHHCNERYDITMPNVYAKGILFGKMVMELGDKCTIRCIENDLGFFSGEYNSVIGKIKKESSNKCLYEICGQWSGQIYIKSSNKHDTKSLLFDASLCGVSSKLVQPESKQDPMESRRLWSNVTLAIKNNDMHEAAKYKTNIEDEQRRKVKERHDAGMEWIPRYFVKNKSDGDDGNDETFGFKGHSS</sequence>
<dbReference type="InterPro" id="IPR037239">
    <property type="entry name" value="OSBP_sf"/>
</dbReference>
<dbReference type="Gene3D" id="3.30.70.3490">
    <property type="match status" value="1"/>
</dbReference>
<dbReference type="PANTHER" id="PTHR10972">
    <property type="entry name" value="OXYSTEROL-BINDING PROTEIN-RELATED"/>
    <property type="match status" value="1"/>
</dbReference>
<evidence type="ECO:0000256" key="1">
    <source>
        <dbReference type="ARBA" id="ARBA00008842"/>
    </source>
</evidence>
<evidence type="ECO:0000313" key="4">
    <source>
        <dbReference type="EMBL" id="ORZ11086.1"/>
    </source>
</evidence>
<proteinExistence type="inferred from homology"/>
<comment type="similarity">
    <text evidence="1 2">Belongs to the OSBP family.</text>
</comment>
<evidence type="ECO:0000313" key="5">
    <source>
        <dbReference type="Proteomes" id="UP000193560"/>
    </source>
</evidence>
<dbReference type="Proteomes" id="UP000193560">
    <property type="component" value="Unassembled WGS sequence"/>
</dbReference>